<keyword evidence="5" id="KW-0812">Transmembrane</keyword>
<evidence type="ECO:0000256" key="2">
    <source>
        <dbReference type="ARBA" id="ARBA00007613"/>
    </source>
</evidence>
<keyword evidence="4" id="KW-1134">Transmembrane beta strand</keyword>
<dbReference type="Proteomes" id="UP000002774">
    <property type="component" value="Chromosome"/>
</dbReference>
<dbReference type="GO" id="GO:0015288">
    <property type="term" value="F:porin activity"/>
    <property type="evidence" value="ECO:0007669"/>
    <property type="project" value="TreeGrafter"/>
</dbReference>
<dbReference type="GO" id="GO:1990281">
    <property type="term" value="C:efflux pump complex"/>
    <property type="evidence" value="ECO:0007669"/>
    <property type="project" value="TreeGrafter"/>
</dbReference>
<dbReference type="STRING" id="714943.Mucpa_5924"/>
<dbReference type="PANTHER" id="PTHR30026:SF20">
    <property type="entry name" value="OUTER MEMBRANE PROTEIN TOLC"/>
    <property type="match status" value="1"/>
</dbReference>
<keyword evidence="6" id="KW-0472">Membrane</keyword>
<dbReference type="HOGENOM" id="CLU_012817_11_0_10"/>
<proteinExistence type="inferred from homology"/>
<sequence length="494" mass="54912">MYYTNLQTNMNLNILSFNISKVLTVVIVGSLLLLSAALKTSAQEVITLQKAIDRTLERNLTIKQAQFNEAIDVENVKQAQYNRLPNLSANPQASFNYGRSVDPSTNQFVNQSIFGLSGSVTSQVLLFQGGLLKNQILQNKLQLDVDKSNTAKVKNDLVLNVVTTYLSVLSNQDLLKASVQQVDISQQTLDRTQKNFDVGNNTLADLSQAKAQVSTAQLNQTTAQNQLDISILTLKQYMEMDPATDITVEKPDVSKLTDIKSLYNAQDVFKDAVSINPDVRLAEVQKQLAYQNINVAKSYYYPSLSLFGSLGSNYSDARKNGSIVSTGAFETIGVVSGTNTPVVTPAYSQVYSKYPFMDQLSDNFNQSVGISLQIPIFGRFATRTSVRKAKISYQIAEVGAQLAKNNLNKTISQAVLDVRAADKKYYSAQQTYQSNKEAYNVMQQRYNVGLVNSLDYNTSLTTLNKSEFDMIQARYELIFRSKIIDYYLGNPITL</sequence>
<evidence type="ECO:0000256" key="7">
    <source>
        <dbReference type="ARBA" id="ARBA00023237"/>
    </source>
</evidence>
<dbReference type="Gene3D" id="1.20.1600.10">
    <property type="entry name" value="Outer membrane efflux proteins (OEP)"/>
    <property type="match status" value="1"/>
</dbReference>
<dbReference type="AlphaFoldDB" id="H1Y9I2"/>
<protein>
    <submittedName>
        <fullName evidence="8">Outer membrane efflux protein</fullName>
    </submittedName>
</protein>
<dbReference type="GO" id="GO:0009279">
    <property type="term" value="C:cell outer membrane"/>
    <property type="evidence" value="ECO:0007669"/>
    <property type="project" value="UniProtKB-SubCell"/>
</dbReference>
<name>H1Y9I2_9SPHI</name>
<keyword evidence="7" id="KW-0998">Cell outer membrane</keyword>
<dbReference type="EMBL" id="CM001403">
    <property type="protein sequence ID" value="EHQ29987.1"/>
    <property type="molecule type" value="Genomic_DNA"/>
</dbReference>
<keyword evidence="3" id="KW-0813">Transport</keyword>
<keyword evidence="9" id="KW-1185">Reference proteome</keyword>
<evidence type="ECO:0000256" key="4">
    <source>
        <dbReference type="ARBA" id="ARBA00022452"/>
    </source>
</evidence>
<dbReference type="SUPFAM" id="SSF56954">
    <property type="entry name" value="Outer membrane efflux proteins (OEP)"/>
    <property type="match status" value="1"/>
</dbReference>
<dbReference type="InterPro" id="IPR051906">
    <property type="entry name" value="TolC-like"/>
</dbReference>
<dbReference type="GO" id="GO:0015562">
    <property type="term" value="F:efflux transmembrane transporter activity"/>
    <property type="evidence" value="ECO:0007669"/>
    <property type="project" value="InterPro"/>
</dbReference>
<dbReference type="PANTHER" id="PTHR30026">
    <property type="entry name" value="OUTER MEMBRANE PROTEIN TOLC"/>
    <property type="match status" value="1"/>
</dbReference>
<evidence type="ECO:0000256" key="6">
    <source>
        <dbReference type="ARBA" id="ARBA00023136"/>
    </source>
</evidence>
<comment type="similarity">
    <text evidence="2">Belongs to the outer membrane factor (OMF) (TC 1.B.17) family.</text>
</comment>
<comment type="subcellular location">
    <subcellularLocation>
        <location evidence="1">Cell outer membrane</location>
    </subcellularLocation>
</comment>
<dbReference type="InterPro" id="IPR003423">
    <property type="entry name" value="OMP_efflux"/>
</dbReference>
<dbReference type="eggNOG" id="COG1538">
    <property type="taxonomic scope" value="Bacteria"/>
</dbReference>
<evidence type="ECO:0000313" key="8">
    <source>
        <dbReference type="EMBL" id="EHQ29987.1"/>
    </source>
</evidence>
<evidence type="ECO:0000256" key="5">
    <source>
        <dbReference type="ARBA" id="ARBA00022692"/>
    </source>
</evidence>
<evidence type="ECO:0000256" key="1">
    <source>
        <dbReference type="ARBA" id="ARBA00004442"/>
    </source>
</evidence>
<evidence type="ECO:0000256" key="3">
    <source>
        <dbReference type="ARBA" id="ARBA00022448"/>
    </source>
</evidence>
<evidence type="ECO:0000313" key="9">
    <source>
        <dbReference type="Proteomes" id="UP000002774"/>
    </source>
</evidence>
<gene>
    <name evidence="8" type="ORF">Mucpa_5924</name>
</gene>
<dbReference type="Pfam" id="PF02321">
    <property type="entry name" value="OEP"/>
    <property type="match status" value="2"/>
</dbReference>
<organism evidence="8 9">
    <name type="scientific">Mucilaginibacter paludis DSM 18603</name>
    <dbReference type="NCBI Taxonomy" id="714943"/>
    <lineage>
        <taxon>Bacteria</taxon>
        <taxon>Pseudomonadati</taxon>
        <taxon>Bacteroidota</taxon>
        <taxon>Sphingobacteriia</taxon>
        <taxon>Sphingobacteriales</taxon>
        <taxon>Sphingobacteriaceae</taxon>
        <taxon>Mucilaginibacter</taxon>
    </lineage>
</organism>
<reference evidence="8" key="1">
    <citation type="submission" date="2011-09" db="EMBL/GenBank/DDBJ databases">
        <title>The permanent draft genome of Mucilaginibacter paludis DSM 18603.</title>
        <authorList>
            <consortium name="US DOE Joint Genome Institute (JGI-PGF)"/>
            <person name="Lucas S."/>
            <person name="Han J."/>
            <person name="Lapidus A."/>
            <person name="Bruce D."/>
            <person name="Goodwin L."/>
            <person name="Pitluck S."/>
            <person name="Peters L."/>
            <person name="Kyrpides N."/>
            <person name="Mavromatis K."/>
            <person name="Ivanova N."/>
            <person name="Mikhailova N."/>
            <person name="Held B."/>
            <person name="Detter J.C."/>
            <person name="Tapia R."/>
            <person name="Han C."/>
            <person name="Land M."/>
            <person name="Hauser L."/>
            <person name="Markowitz V."/>
            <person name="Cheng J.-F."/>
            <person name="Hugenholtz P."/>
            <person name="Woyke T."/>
            <person name="Wu D."/>
            <person name="Tindall B."/>
            <person name="Brambilla E."/>
            <person name="Klenk H.-P."/>
            <person name="Eisen J.A."/>
        </authorList>
    </citation>
    <scope>NUCLEOTIDE SEQUENCE [LARGE SCALE GENOMIC DNA]</scope>
    <source>
        <strain evidence="8">DSM 18603</strain>
    </source>
</reference>
<accession>H1Y9I2</accession>